<organism evidence="1 2">
    <name type="scientific">Leptomonas pyrrhocoris</name>
    <name type="common">Firebug parasite</name>
    <dbReference type="NCBI Taxonomy" id="157538"/>
    <lineage>
        <taxon>Eukaryota</taxon>
        <taxon>Discoba</taxon>
        <taxon>Euglenozoa</taxon>
        <taxon>Kinetoplastea</taxon>
        <taxon>Metakinetoplastina</taxon>
        <taxon>Trypanosomatida</taxon>
        <taxon>Trypanosomatidae</taxon>
        <taxon>Leishmaniinae</taxon>
        <taxon>Leptomonas</taxon>
    </lineage>
</organism>
<reference evidence="1 2" key="1">
    <citation type="submission" date="2015-07" db="EMBL/GenBank/DDBJ databases">
        <title>High-quality genome of monoxenous trypanosomatid Leptomonas pyrrhocoris.</title>
        <authorList>
            <person name="Flegontov P."/>
            <person name="Butenko A."/>
            <person name="Firsov S."/>
            <person name="Vlcek C."/>
            <person name="Logacheva M.D."/>
            <person name="Field M."/>
            <person name="Filatov D."/>
            <person name="Flegontova O."/>
            <person name="Gerasimov E."/>
            <person name="Jackson A.P."/>
            <person name="Kelly S."/>
            <person name="Opperdoes F."/>
            <person name="O'Reilly A."/>
            <person name="Votypka J."/>
            <person name="Yurchenko V."/>
            <person name="Lukes J."/>
        </authorList>
    </citation>
    <scope>NUCLEOTIDE SEQUENCE [LARGE SCALE GENOMIC DNA]</scope>
    <source>
        <strain evidence="1">H10</strain>
    </source>
</reference>
<dbReference type="OMA" id="ERLWHPF"/>
<comment type="caution">
    <text evidence="1">The sequence shown here is derived from an EMBL/GenBank/DDBJ whole genome shotgun (WGS) entry which is preliminary data.</text>
</comment>
<sequence>MPRSFARPGALLSAFPVTRFSTLDHTAQRRTHDVLRQSVERLWSPFTVGRRGADLKVYRFHENLAELCAPGNTFTCQVNGAPGGKRVLEDFFATLLSGFDIVQVNVENARSNSLAEARDMRNHRGFYVLAHTRPFLGWTPTPTSLRLPASCAPVSANDAAMAAQAGSCGEAAYGGEGEAAAEHFCPTPVQMETATVELASADGSPSLTSSTTLVVPFTTYVEGVMGSGRLSHLVLRSPVMELLSSCEECPTPVRQCLQSKEALKMFATLRRAGVKPEIITSKTLLSASKQNEVWTAALGIL</sequence>
<dbReference type="AlphaFoldDB" id="A0A0M9GB71"/>
<dbReference type="OrthoDB" id="272317at2759"/>
<dbReference type="EMBL" id="LGTL01000001">
    <property type="protein sequence ID" value="KPA86516.1"/>
    <property type="molecule type" value="Genomic_DNA"/>
</dbReference>
<gene>
    <name evidence="1" type="ORF">ABB37_00662</name>
</gene>
<accession>A0A0M9GB71</accession>
<evidence type="ECO:0000313" key="1">
    <source>
        <dbReference type="EMBL" id="KPA86516.1"/>
    </source>
</evidence>
<dbReference type="RefSeq" id="XP_015664955.1">
    <property type="nucleotide sequence ID" value="XM_015796947.1"/>
</dbReference>
<keyword evidence="2" id="KW-1185">Reference proteome</keyword>
<dbReference type="VEuPathDB" id="TriTrypDB:LpyrH10_01_6620"/>
<protein>
    <submittedName>
        <fullName evidence="1">Uncharacterized protein</fullName>
    </submittedName>
</protein>
<name>A0A0M9GB71_LEPPY</name>
<evidence type="ECO:0000313" key="2">
    <source>
        <dbReference type="Proteomes" id="UP000037923"/>
    </source>
</evidence>
<proteinExistence type="predicted"/>
<dbReference type="Proteomes" id="UP000037923">
    <property type="component" value="Unassembled WGS sequence"/>
</dbReference>
<dbReference type="GeneID" id="26900959"/>